<evidence type="ECO:0008006" key="3">
    <source>
        <dbReference type="Google" id="ProtNLM"/>
    </source>
</evidence>
<proteinExistence type="predicted"/>
<gene>
    <name evidence="1" type="ORF">ACFFJK_14100</name>
</gene>
<reference evidence="1 2" key="1">
    <citation type="submission" date="2024-09" db="EMBL/GenBank/DDBJ databases">
        <authorList>
            <person name="Sun Q."/>
            <person name="Mori K."/>
        </authorList>
    </citation>
    <scope>NUCLEOTIDE SEQUENCE [LARGE SCALE GENOMIC DNA]</scope>
    <source>
        <strain evidence="1 2">CCM 7792</strain>
    </source>
</reference>
<dbReference type="SUPFAM" id="SSF53474">
    <property type="entry name" value="alpha/beta-Hydrolases"/>
    <property type="match status" value="1"/>
</dbReference>
<organism evidence="1 2">
    <name type="scientific">Massilia consociata</name>
    <dbReference type="NCBI Taxonomy" id="760117"/>
    <lineage>
        <taxon>Bacteria</taxon>
        <taxon>Pseudomonadati</taxon>
        <taxon>Pseudomonadota</taxon>
        <taxon>Betaproteobacteria</taxon>
        <taxon>Burkholderiales</taxon>
        <taxon>Oxalobacteraceae</taxon>
        <taxon>Telluria group</taxon>
        <taxon>Massilia</taxon>
    </lineage>
</organism>
<accession>A0ABV6FHM3</accession>
<dbReference type="InterPro" id="IPR029058">
    <property type="entry name" value="AB_hydrolase_fold"/>
</dbReference>
<comment type="caution">
    <text evidence="1">The sequence shown here is derived from an EMBL/GenBank/DDBJ whole genome shotgun (WGS) entry which is preliminary data.</text>
</comment>
<name>A0ABV6FHM3_9BURK</name>
<sequence>MARSTPFRRGSPILSNEVMYAQLRAQGRDVTFRRVPTANHSLVPEGGSFPQVQPEYDAIMRWFAQR</sequence>
<protein>
    <recommendedName>
        <fullName evidence="3">Peptidase S9 prolyl oligopeptidase catalytic domain-containing protein</fullName>
    </recommendedName>
</protein>
<evidence type="ECO:0000313" key="2">
    <source>
        <dbReference type="Proteomes" id="UP001589773"/>
    </source>
</evidence>
<dbReference type="EMBL" id="JBHLWP010000013">
    <property type="protein sequence ID" value="MFC0253028.1"/>
    <property type="molecule type" value="Genomic_DNA"/>
</dbReference>
<keyword evidence="2" id="KW-1185">Reference proteome</keyword>
<dbReference type="Proteomes" id="UP001589773">
    <property type="component" value="Unassembled WGS sequence"/>
</dbReference>
<dbReference type="RefSeq" id="WP_379679959.1">
    <property type="nucleotide sequence ID" value="NZ_JBHLWP010000013.1"/>
</dbReference>
<evidence type="ECO:0000313" key="1">
    <source>
        <dbReference type="EMBL" id="MFC0253028.1"/>
    </source>
</evidence>